<dbReference type="PRINTS" id="PR00376">
    <property type="entry name" value="IL1BCENZYME"/>
</dbReference>
<dbReference type="Proteomes" id="UP000085678">
    <property type="component" value="Unplaced"/>
</dbReference>
<dbReference type="STRING" id="7574.A0A2R2MSK0"/>
<dbReference type="InterPro" id="IPR002398">
    <property type="entry name" value="Pept_C14"/>
</dbReference>
<dbReference type="OrthoDB" id="6097640at2759"/>
<dbReference type="InterPro" id="IPR001309">
    <property type="entry name" value="Pept_C14_p20"/>
</dbReference>
<dbReference type="InterPro" id="IPR016129">
    <property type="entry name" value="Caspase_his_AS"/>
</dbReference>
<dbReference type="PANTHER" id="PTHR47901">
    <property type="entry name" value="CASPASE RECRUITMENT DOMAIN-CONTAINING PROTEIN 18"/>
    <property type="match status" value="1"/>
</dbReference>
<comment type="similarity">
    <text evidence="1">Belongs to the peptidase C14A family.</text>
</comment>
<dbReference type="InterPro" id="IPR029030">
    <property type="entry name" value="Caspase-like_dom_sf"/>
</dbReference>
<evidence type="ECO:0000313" key="7">
    <source>
        <dbReference type="RefSeq" id="XP_023933245.1"/>
    </source>
</evidence>
<dbReference type="KEGG" id="lak:112042632"/>
<dbReference type="SUPFAM" id="SSF52129">
    <property type="entry name" value="Caspase-like"/>
    <property type="match status" value="1"/>
</dbReference>
<name>A0A2R2MSK0_LINAN</name>
<dbReference type="PROSITE" id="PS01121">
    <property type="entry name" value="CASPASE_HIS"/>
    <property type="match status" value="1"/>
</dbReference>
<dbReference type="PROSITE" id="PS50208">
    <property type="entry name" value="CASPASE_P20"/>
    <property type="match status" value="1"/>
</dbReference>
<sequence length="164" mass="17855">MKEEIEHESQRDDHKNYDSFILFLLSHGTEGVVYGTDGYPLPYDTIKDILNNRNCPGLRGKPKMIFIQADQGNILDFGALPGGQTVQQPQQAPPAANLDDKVPDAPLEIPKLPITPTMSDILEVHATSPGDPSDLRSSNLQSSIPELKGSEVHKLCCAVLIPAS</sequence>
<dbReference type="GO" id="GO:0006915">
    <property type="term" value="P:apoptotic process"/>
    <property type="evidence" value="ECO:0007669"/>
    <property type="project" value="UniProtKB-KW"/>
</dbReference>
<dbReference type="GO" id="GO:0006508">
    <property type="term" value="P:proteolysis"/>
    <property type="evidence" value="ECO:0007669"/>
    <property type="project" value="UniProtKB-KW"/>
</dbReference>
<dbReference type="GO" id="GO:0004197">
    <property type="term" value="F:cysteine-type endopeptidase activity"/>
    <property type="evidence" value="ECO:0007669"/>
    <property type="project" value="InterPro"/>
</dbReference>
<protein>
    <submittedName>
        <fullName evidence="7">Caspase-2-like</fullName>
    </submittedName>
</protein>
<keyword evidence="3" id="KW-0053">Apoptosis</keyword>
<proteinExistence type="inferred from homology"/>
<dbReference type="PANTHER" id="PTHR47901:SF8">
    <property type="entry name" value="CASPASE-3"/>
    <property type="match status" value="1"/>
</dbReference>
<dbReference type="Gene3D" id="3.40.50.1460">
    <property type="match status" value="1"/>
</dbReference>
<evidence type="ECO:0000256" key="2">
    <source>
        <dbReference type="ARBA" id="ARBA00022670"/>
    </source>
</evidence>
<dbReference type="GeneID" id="112042632"/>
<dbReference type="SMART" id="SM00115">
    <property type="entry name" value="CASc"/>
    <property type="match status" value="1"/>
</dbReference>
<keyword evidence="2" id="KW-0645">Protease</keyword>
<evidence type="ECO:0000313" key="6">
    <source>
        <dbReference type="Proteomes" id="UP000085678"/>
    </source>
</evidence>
<reference evidence="7" key="1">
    <citation type="submission" date="2025-08" db="UniProtKB">
        <authorList>
            <consortium name="RefSeq"/>
        </authorList>
    </citation>
    <scope>IDENTIFICATION</scope>
    <source>
        <tissue evidence="7">Gonads</tissue>
    </source>
</reference>
<accession>A0A2R2MSK0</accession>
<dbReference type="Pfam" id="PF00656">
    <property type="entry name" value="Peptidase_C14"/>
    <property type="match status" value="1"/>
</dbReference>
<dbReference type="InterPro" id="IPR015917">
    <property type="entry name" value="Pept_C14A"/>
</dbReference>
<organism evidence="6 7">
    <name type="scientific">Lingula anatina</name>
    <name type="common">Brachiopod</name>
    <name type="synonym">Lingula unguis</name>
    <dbReference type="NCBI Taxonomy" id="7574"/>
    <lineage>
        <taxon>Eukaryota</taxon>
        <taxon>Metazoa</taxon>
        <taxon>Spiralia</taxon>
        <taxon>Lophotrochozoa</taxon>
        <taxon>Brachiopoda</taxon>
        <taxon>Linguliformea</taxon>
        <taxon>Lingulata</taxon>
        <taxon>Lingulida</taxon>
        <taxon>Linguloidea</taxon>
        <taxon>Lingulidae</taxon>
        <taxon>Lingula</taxon>
    </lineage>
</organism>
<keyword evidence="4" id="KW-0378">Hydrolase</keyword>
<evidence type="ECO:0000256" key="4">
    <source>
        <dbReference type="ARBA" id="ARBA00022801"/>
    </source>
</evidence>
<evidence type="ECO:0000259" key="5">
    <source>
        <dbReference type="PROSITE" id="PS50208"/>
    </source>
</evidence>
<dbReference type="RefSeq" id="XP_023933245.1">
    <property type="nucleotide sequence ID" value="XM_024077477.1"/>
</dbReference>
<feature type="domain" description="Caspase family p20" evidence="5">
    <location>
        <begin position="1"/>
        <end position="74"/>
    </location>
</feature>
<gene>
    <name evidence="7" type="primary">LOC112042632</name>
</gene>
<dbReference type="AlphaFoldDB" id="A0A2R2MSK0"/>
<keyword evidence="6" id="KW-1185">Reference proteome</keyword>
<evidence type="ECO:0000256" key="3">
    <source>
        <dbReference type="ARBA" id="ARBA00022703"/>
    </source>
</evidence>
<dbReference type="InParanoid" id="A0A2R2MSK0"/>
<evidence type="ECO:0000256" key="1">
    <source>
        <dbReference type="ARBA" id="ARBA00010134"/>
    </source>
</evidence>
<dbReference type="InterPro" id="IPR011600">
    <property type="entry name" value="Pept_C14_caspase"/>
</dbReference>